<accession>A0A2H1V5F0</accession>
<reference evidence="1" key="1">
    <citation type="submission" date="2016-07" db="EMBL/GenBank/DDBJ databases">
        <authorList>
            <person name="Bretaudeau A."/>
        </authorList>
    </citation>
    <scope>NUCLEOTIDE SEQUENCE</scope>
    <source>
        <strain evidence="1">Rice</strain>
        <tissue evidence="1">Whole body</tissue>
    </source>
</reference>
<dbReference type="AlphaFoldDB" id="A0A2H1V5F0"/>
<evidence type="ECO:0000313" key="1">
    <source>
        <dbReference type="EMBL" id="SOQ36019.1"/>
    </source>
</evidence>
<dbReference type="EMBL" id="ODYU01000756">
    <property type="protein sequence ID" value="SOQ36019.1"/>
    <property type="molecule type" value="Genomic_DNA"/>
</dbReference>
<proteinExistence type="predicted"/>
<name>A0A2H1V5F0_SPOFR</name>
<organism evidence="1">
    <name type="scientific">Spodoptera frugiperda</name>
    <name type="common">Fall armyworm</name>
    <dbReference type="NCBI Taxonomy" id="7108"/>
    <lineage>
        <taxon>Eukaryota</taxon>
        <taxon>Metazoa</taxon>
        <taxon>Ecdysozoa</taxon>
        <taxon>Arthropoda</taxon>
        <taxon>Hexapoda</taxon>
        <taxon>Insecta</taxon>
        <taxon>Pterygota</taxon>
        <taxon>Neoptera</taxon>
        <taxon>Endopterygota</taxon>
        <taxon>Lepidoptera</taxon>
        <taxon>Glossata</taxon>
        <taxon>Ditrysia</taxon>
        <taxon>Noctuoidea</taxon>
        <taxon>Noctuidae</taxon>
        <taxon>Amphipyrinae</taxon>
        <taxon>Spodoptera</taxon>
    </lineage>
</organism>
<protein>
    <submittedName>
        <fullName evidence="1">SFRICE_025344</fullName>
    </submittedName>
</protein>
<sequence length="172" mass="19060">MVEGIKDMGSKDYQCIDNALAAYQIHEFTAYLRVCGRRVRVARRPNRTRPVRAARRVPRAPQRATIDGAQGENHPMTPPALGHVRRNVRLLLTKNDPVPTLALALRAGARGPKSLKPASLAEWLQVRLPGKGSRVGRITKGLFIMSSVRRRTDVAQPAACQHVLTPLTTYNN</sequence>
<gene>
    <name evidence="1" type="ORF">SFRICE_025344</name>
</gene>